<dbReference type="Pfam" id="PF13493">
    <property type="entry name" value="DUF4118"/>
    <property type="match status" value="1"/>
</dbReference>
<dbReference type="AlphaFoldDB" id="A0A371IR47"/>
<evidence type="ECO:0000256" key="1">
    <source>
        <dbReference type="ARBA" id="ARBA00000085"/>
    </source>
</evidence>
<dbReference type="InterPro" id="IPR004358">
    <property type="entry name" value="Sig_transdc_His_kin-like_C"/>
</dbReference>
<dbReference type="InterPro" id="IPR029016">
    <property type="entry name" value="GAF-like_dom_sf"/>
</dbReference>
<accession>A0A371IR47</accession>
<dbReference type="FunFam" id="3.30.565.10:FF:000042">
    <property type="entry name" value="Two-component sensor histidine kinase KdpD"/>
    <property type="match status" value="1"/>
</dbReference>
<dbReference type="Gene3D" id="1.20.120.620">
    <property type="entry name" value="Backbone structure of the membrane domain of e. Coli histidine kinase receptor kdpd"/>
    <property type="match status" value="1"/>
</dbReference>
<gene>
    <name evidence="17" type="ORF">CHF27_010585</name>
</gene>
<dbReference type="PRINTS" id="PR00344">
    <property type="entry name" value="BCTRLSENSOR"/>
</dbReference>
<dbReference type="GO" id="GO:0042802">
    <property type="term" value="F:identical protein binding"/>
    <property type="evidence" value="ECO:0007669"/>
    <property type="project" value="UniProtKB-ARBA"/>
</dbReference>
<keyword evidence="10 15" id="KW-1133">Transmembrane helix</keyword>
<dbReference type="InterPro" id="IPR005467">
    <property type="entry name" value="His_kinase_dom"/>
</dbReference>
<comment type="catalytic activity">
    <reaction evidence="1">
        <text>ATP + protein L-histidine = ADP + protein N-phospho-L-histidine.</text>
        <dbReference type="EC" id="2.7.13.3"/>
    </reaction>
</comment>
<keyword evidence="5" id="KW-0808">Transferase</keyword>
<evidence type="ECO:0000256" key="11">
    <source>
        <dbReference type="ARBA" id="ARBA00023012"/>
    </source>
</evidence>
<dbReference type="CDD" id="cd00082">
    <property type="entry name" value="HisKA"/>
    <property type="match status" value="1"/>
</dbReference>
<comment type="function">
    <text evidence="13">Member of the two-component regulatory system KdpD/KdpE involved in the regulation of the kdp operon. KdpD may function as a membrane-associated protein kinase that phosphorylates KdpE in response to environmental signals.</text>
</comment>
<dbReference type="SMART" id="SM00387">
    <property type="entry name" value="HATPase_c"/>
    <property type="match status" value="1"/>
</dbReference>
<evidence type="ECO:0000256" key="6">
    <source>
        <dbReference type="ARBA" id="ARBA00022692"/>
    </source>
</evidence>
<reference evidence="17 18" key="1">
    <citation type="journal article" date="2017" name="Genome Announc.">
        <title>Draft Genome Sequence of Romboutsia maritimum sp. nov. Strain CCRI-22766(T), Isolated from Coastal Estuarine Mud.</title>
        <authorList>
            <person name="Maheux A.F."/>
            <person name="Boudreau D.K."/>
            <person name="Berube E."/>
            <person name="Boissinot M."/>
            <person name="Raymond F."/>
            <person name="Brodeur S."/>
            <person name="Corbeil J."/>
            <person name="Brightwell G."/>
            <person name="Broda D."/>
            <person name="Omar R.F."/>
            <person name="Bergeron M.G."/>
        </authorList>
    </citation>
    <scope>NUCLEOTIDE SEQUENCE [LARGE SCALE GENOMIC DNA]</scope>
    <source>
        <strain evidence="17 18">CCRI-22766</strain>
    </source>
</reference>
<dbReference type="PROSITE" id="PS50109">
    <property type="entry name" value="HIS_KIN"/>
    <property type="match status" value="1"/>
</dbReference>
<evidence type="ECO:0000256" key="9">
    <source>
        <dbReference type="ARBA" id="ARBA00022840"/>
    </source>
</evidence>
<dbReference type="CDD" id="cd01987">
    <property type="entry name" value="USP_KdpD-like"/>
    <property type="match status" value="1"/>
</dbReference>
<dbReference type="Proteomes" id="UP000243494">
    <property type="component" value="Unassembled WGS sequence"/>
</dbReference>
<dbReference type="InterPro" id="IPR036097">
    <property type="entry name" value="HisK_dim/P_sf"/>
</dbReference>
<evidence type="ECO:0000259" key="16">
    <source>
        <dbReference type="PROSITE" id="PS50109"/>
    </source>
</evidence>
<keyword evidence="6 15" id="KW-0812">Transmembrane</keyword>
<feature type="transmembrane region" description="Helical" evidence="15">
    <location>
        <begin position="482"/>
        <end position="503"/>
    </location>
</feature>
<dbReference type="GO" id="GO:0005524">
    <property type="term" value="F:ATP binding"/>
    <property type="evidence" value="ECO:0007669"/>
    <property type="project" value="UniProtKB-KW"/>
</dbReference>
<keyword evidence="7" id="KW-0547">Nucleotide-binding</keyword>
<dbReference type="PANTHER" id="PTHR45569:SF1">
    <property type="entry name" value="SENSOR PROTEIN KDPD"/>
    <property type="match status" value="1"/>
</dbReference>
<dbReference type="InterPro" id="IPR003852">
    <property type="entry name" value="Sig_transdc_His_kinase_KdpD_N"/>
</dbReference>
<evidence type="ECO:0000256" key="15">
    <source>
        <dbReference type="SAM" id="Phobius"/>
    </source>
</evidence>
<evidence type="ECO:0000313" key="17">
    <source>
        <dbReference type="EMBL" id="RDY22943.1"/>
    </source>
</evidence>
<proteinExistence type="predicted"/>
<dbReference type="FunFam" id="3.40.50.300:FF:000483">
    <property type="entry name" value="Sensor histidine kinase KdpD"/>
    <property type="match status" value="1"/>
</dbReference>
<name>A0A371IR47_9FIRM</name>
<evidence type="ECO:0000256" key="10">
    <source>
        <dbReference type="ARBA" id="ARBA00022989"/>
    </source>
</evidence>
<dbReference type="InterPro" id="IPR003594">
    <property type="entry name" value="HATPase_dom"/>
</dbReference>
<dbReference type="SMART" id="SM00388">
    <property type="entry name" value="HisKA"/>
    <property type="match status" value="1"/>
</dbReference>
<dbReference type="OrthoDB" id="9806130at2"/>
<evidence type="ECO:0000256" key="13">
    <source>
        <dbReference type="ARBA" id="ARBA00057300"/>
    </source>
</evidence>
<feature type="domain" description="Histidine kinase" evidence="16">
    <location>
        <begin position="679"/>
        <end position="896"/>
    </location>
</feature>
<dbReference type="PANTHER" id="PTHR45569">
    <property type="entry name" value="SENSOR PROTEIN KDPD"/>
    <property type="match status" value="1"/>
</dbReference>
<dbReference type="Pfam" id="PF02702">
    <property type="entry name" value="KdpD"/>
    <property type="match status" value="1"/>
</dbReference>
<evidence type="ECO:0000256" key="12">
    <source>
        <dbReference type="ARBA" id="ARBA00023136"/>
    </source>
</evidence>
<dbReference type="Gene3D" id="1.10.287.130">
    <property type="match status" value="1"/>
</dbReference>
<comment type="caution">
    <text evidence="17">The sequence shown here is derived from an EMBL/GenBank/DDBJ whole genome shotgun (WGS) entry which is preliminary data.</text>
</comment>
<evidence type="ECO:0000256" key="4">
    <source>
        <dbReference type="ARBA" id="ARBA00022553"/>
    </source>
</evidence>
<sequence>MDRPDPKSLLAKVQNDEEKLKRGQLKIFFGYAAGVGKTYSMLESAQNLKKMGVDVVVGYIEPHTRPETLALLSGLEILPVKEVNYKSINLREFDLDEALKRKPELILVDEFAHTNAKGVRHAKRWQDIEELLLAGIDVYTTVNVQHLESLNDIVEIITNVSVKETIPDKLLDNSSQLELIDVEPDVLLKRFSEGKIYKKEQALKAKDNFFIKDNLIALREIALRKTAERVNKEVQISRLSKSKVTIIPTSDTLIACVGPSPSSAKVIRTASRISDSSLAKWIALYVESSNSTMLDKSEKKQLRDNLDLAKKLGAEIIILHGDDKVEQIIRYSKLRNVTKIIIGRNHSRQGFFYNLLKKDIVDKLIDEVDYIDVHIIPYKSEKGKRYKSKKEVSVKSKFKISSIDLFKLGIITVAITLIAYIVKSFGFINENVLLLYMLGVALVSTWTKGYTTGIISSIVNIILLNYLFTEPLYTLSIDDPNYIITLIVFSIVGVTTSTLTSRIQQQAQIYSKREENTQMLYQISRSFLRLYNKEDIVKKGIELLSITLSKDIVCYLKENNDLKLYEKNLLEYKKNELNEEDEKAVANWVFFNASVAGKSTDTLPGSKGYYIPIVGINCTLGVIGVSCCDEILDPEEICVIEAVVAQMAIALDRELLSKIQENTNLEIERERLRSNLLRAISHDLRTPLAGISGAISTIIKNKKYLDETIVDELLNGVYEDSQWLIRLVENLLSMTKIDEGKLEVKKNLEIVEEVIAEALNHIKKRIEDVPINISIPNQVMFVPMDAKLIEQVLINLIDNALKYTTDNCKLEIKVYEDKEYAYFEVSDNGPGINEECKKNIFDRFFTGEYKSKDSRKGVGLGLSICKSIIQAHNGDITVNNNKEQGATFKFKLPLNYVKENI</sequence>
<dbReference type="EC" id="2.7.13.3" evidence="3"/>
<evidence type="ECO:0000256" key="2">
    <source>
        <dbReference type="ARBA" id="ARBA00004141"/>
    </source>
</evidence>
<dbReference type="RefSeq" id="WP_095405829.1">
    <property type="nucleotide sequence ID" value="NZ_NOJZ02000022.1"/>
</dbReference>
<dbReference type="Pfam" id="PF00512">
    <property type="entry name" value="HisKA"/>
    <property type="match status" value="1"/>
</dbReference>
<feature type="transmembrane region" description="Helical" evidence="15">
    <location>
        <begin position="405"/>
        <end position="422"/>
    </location>
</feature>
<dbReference type="InterPro" id="IPR036890">
    <property type="entry name" value="HATPase_C_sf"/>
</dbReference>
<evidence type="ECO:0000313" key="18">
    <source>
        <dbReference type="Proteomes" id="UP000243494"/>
    </source>
</evidence>
<evidence type="ECO:0000256" key="3">
    <source>
        <dbReference type="ARBA" id="ARBA00012438"/>
    </source>
</evidence>
<dbReference type="SUPFAM" id="SSF55874">
    <property type="entry name" value="ATPase domain of HSP90 chaperone/DNA topoisomerase II/histidine kinase"/>
    <property type="match status" value="1"/>
</dbReference>
<keyword evidence="12 15" id="KW-0472">Membrane</keyword>
<dbReference type="SUPFAM" id="SSF47384">
    <property type="entry name" value="Homodimeric domain of signal transducing histidine kinase"/>
    <property type="match status" value="1"/>
</dbReference>
<keyword evidence="4" id="KW-0597">Phosphoprotein</keyword>
<dbReference type="InterPro" id="IPR027417">
    <property type="entry name" value="P-loop_NTPase"/>
</dbReference>
<dbReference type="CDD" id="cd00075">
    <property type="entry name" value="HATPase"/>
    <property type="match status" value="1"/>
</dbReference>
<dbReference type="Gene3D" id="3.40.50.300">
    <property type="entry name" value="P-loop containing nucleotide triphosphate hydrolases"/>
    <property type="match status" value="1"/>
</dbReference>
<evidence type="ECO:0000256" key="5">
    <source>
        <dbReference type="ARBA" id="ARBA00022679"/>
    </source>
</evidence>
<dbReference type="InterPro" id="IPR038318">
    <property type="entry name" value="KdpD_sf"/>
</dbReference>
<evidence type="ECO:0000256" key="8">
    <source>
        <dbReference type="ARBA" id="ARBA00022777"/>
    </source>
</evidence>
<evidence type="ECO:0000256" key="7">
    <source>
        <dbReference type="ARBA" id="ARBA00022741"/>
    </source>
</evidence>
<keyword evidence="18" id="KW-1185">Reference proteome</keyword>
<keyword evidence="11" id="KW-0902">Two-component regulatory system</keyword>
<dbReference type="GO" id="GO:0000155">
    <property type="term" value="F:phosphorelay sensor kinase activity"/>
    <property type="evidence" value="ECO:0007669"/>
    <property type="project" value="InterPro"/>
</dbReference>
<dbReference type="Pfam" id="PF02518">
    <property type="entry name" value="HATPase_c"/>
    <property type="match status" value="1"/>
</dbReference>
<dbReference type="GO" id="GO:0005737">
    <property type="term" value="C:cytoplasm"/>
    <property type="evidence" value="ECO:0007669"/>
    <property type="project" value="UniProtKB-ARBA"/>
</dbReference>
<comment type="subcellular location">
    <subcellularLocation>
        <location evidence="2">Membrane</location>
        <topology evidence="2">Multi-pass membrane protein</topology>
    </subcellularLocation>
</comment>
<keyword evidence="14" id="KW-0175">Coiled coil</keyword>
<dbReference type="Gene3D" id="3.30.565.10">
    <property type="entry name" value="Histidine kinase-like ATPase, C-terminal domain"/>
    <property type="match status" value="1"/>
</dbReference>
<keyword evidence="8 17" id="KW-0418">Kinase</keyword>
<evidence type="ECO:0000256" key="14">
    <source>
        <dbReference type="SAM" id="Coils"/>
    </source>
</evidence>
<dbReference type="GO" id="GO:0005886">
    <property type="term" value="C:plasma membrane"/>
    <property type="evidence" value="ECO:0007669"/>
    <property type="project" value="TreeGrafter"/>
</dbReference>
<feature type="coiled-coil region" evidence="14">
    <location>
        <begin position="555"/>
        <end position="582"/>
    </location>
</feature>
<feature type="transmembrane region" description="Helical" evidence="15">
    <location>
        <begin position="434"/>
        <end position="462"/>
    </location>
</feature>
<dbReference type="InterPro" id="IPR025201">
    <property type="entry name" value="KdpD_TM"/>
</dbReference>
<dbReference type="InterPro" id="IPR003661">
    <property type="entry name" value="HisK_dim/P_dom"/>
</dbReference>
<organism evidence="17 18">
    <name type="scientific">Romboutsia maritimum</name>
    <dbReference type="NCBI Taxonomy" id="2020948"/>
    <lineage>
        <taxon>Bacteria</taxon>
        <taxon>Bacillati</taxon>
        <taxon>Bacillota</taxon>
        <taxon>Clostridia</taxon>
        <taxon>Peptostreptococcales</taxon>
        <taxon>Peptostreptococcaceae</taxon>
        <taxon>Romboutsia</taxon>
    </lineage>
</organism>
<dbReference type="Gene3D" id="3.30.450.40">
    <property type="match status" value="1"/>
</dbReference>
<dbReference type="InterPro" id="IPR052023">
    <property type="entry name" value="Histidine_kinase_KdpD"/>
</dbReference>
<keyword evidence="9" id="KW-0067">ATP-binding</keyword>
<dbReference type="EMBL" id="NOJZ02000022">
    <property type="protein sequence ID" value="RDY22943.1"/>
    <property type="molecule type" value="Genomic_DNA"/>
</dbReference>
<protein>
    <recommendedName>
        <fullName evidence="3">histidine kinase</fullName>
        <ecNumber evidence="3">2.7.13.3</ecNumber>
    </recommendedName>
</protein>